<dbReference type="SUPFAM" id="SSF54060">
    <property type="entry name" value="His-Me finger endonucleases"/>
    <property type="match status" value="1"/>
</dbReference>
<evidence type="ECO:0000313" key="3">
    <source>
        <dbReference type="Proteomes" id="UP000267159"/>
    </source>
</evidence>
<dbReference type="RefSeq" id="WP_121768645.1">
    <property type="nucleotide sequence ID" value="NZ_RAZM01000113.1"/>
</dbReference>
<protein>
    <submittedName>
        <fullName evidence="2">HNH endonuclease</fullName>
    </submittedName>
</protein>
<comment type="caution">
    <text evidence="2">The sequence shown here is derived from an EMBL/GenBank/DDBJ whole genome shotgun (WGS) entry which is preliminary data.</text>
</comment>
<dbReference type="SMART" id="SM00507">
    <property type="entry name" value="HNHc"/>
    <property type="match status" value="1"/>
</dbReference>
<name>A0A3L8A5E5_9BACE</name>
<keyword evidence="2" id="KW-0255">Endonuclease</keyword>
<dbReference type="Proteomes" id="UP000267159">
    <property type="component" value="Unassembled WGS sequence"/>
</dbReference>
<gene>
    <name evidence="2" type="ORF">D7Y07_19505</name>
</gene>
<dbReference type="InterPro" id="IPR003615">
    <property type="entry name" value="HNH_nuc"/>
</dbReference>
<feature type="domain" description="HNH nuclease" evidence="1">
    <location>
        <begin position="61"/>
        <end position="110"/>
    </location>
</feature>
<dbReference type="Pfam" id="PF13392">
    <property type="entry name" value="HNH_3"/>
    <property type="match status" value="1"/>
</dbReference>
<organism evidence="2 3">
    <name type="scientific">Bacteroides acidifaciens</name>
    <dbReference type="NCBI Taxonomy" id="85831"/>
    <lineage>
        <taxon>Bacteria</taxon>
        <taxon>Pseudomonadati</taxon>
        <taxon>Bacteroidota</taxon>
        <taxon>Bacteroidia</taxon>
        <taxon>Bacteroidales</taxon>
        <taxon>Bacteroidaceae</taxon>
        <taxon>Bacteroides</taxon>
    </lineage>
</organism>
<dbReference type="Gene3D" id="3.90.75.20">
    <property type="match status" value="1"/>
</dbReference>
<accession>A0A3L8A5E5</accession>
<evidence type="ECO:0000313" key="2">
    <source>
        <dbReference type="EMBL" id="RLT78397.1"/>
    </source>
</evidence>
<reference evidence="2 3" key="1">
    <citation type="submission" date="2018-09" db="EMBL/GenBank/DDBJ databases">
        <title>Murine metabolic-syndrome-specific gut microbial biobank.</title>
        <authorList>
            <person name="Liu C."/>
        </authorList>
    </citation>
    <scope>NUCLEOTIDE SEQUENCE [LARGE SCALE GENOMIC DNA]</scope>
    <source>
        <strain evidence="2 3">0.1X-D8-26</strain>
    </source>
</reference>
<proteinExistence type="predicted"/>
<dbReference type="EMBL" id="RAZM01000113">
    <property type="protein sequence ID" value="RLT78397.1"/>
    <property type="molecule type" value="Genomic_DNA"/>
</dbReference>
<sequence>MNIHSILNDYTEIKECSYKGEHYSVRDNGAVLRHAREGMRIRKDDNTWTFGKPNENTGYMEIGTERVHRIVAFAFLGEPPTPQHIVDHIDTNRRNNRPQNLRWLTKLENALNNPITRKKIEYLCGSIEAFVNDPSIIQEFVDDNPNYEWMRTVTPEEAKASYERLCAWAETKNNEKSLGGAIGEWIYTPYGREEKKSPFEREQHNINVTSEQIGNMISIDSHTADSLTESLTPNAMQRYWRTPTEFPLCPSEVGDRPLTTYLNNLKKGAVITKNQYATHFIDDFASCNDNRLVIITHADDGIKKFSMITITFEDGKYVHEGTTFFEEQGAQKALTLAQGLKWEGEDGIDDYC</sequence>
<keyword evidence="2" id="KW-0378">Hydrolase</keyword>
<dbReference type="AlphaFoldDB" id="A0A3L8A5E5"/>
<dbReference type="InterPro" id="IPR044925">
    <property type="entry name" value="His-Me_finger_sf"/>
</dbReference>
<dbReference type="GO" id="GO:0004519">
    <property type="term" value="F:endonuclease activity"/>
    <property type="evidence" value="ECO:0007669"/>
    <property type="project" value="UniProtKB-KW"/>
</dbReference>
<keyword evidence="2" id="KW-0540">Nuclease</keyword>
<evidence type="ECO:0000259" key="1">
    <source>
        <dbReference type="SMART" id="SM00507"/>
    </source>
</evidence>